<dbReference type="EC" id="5.3.1.9" evidence="7"/>
<dbReference type="HAMAP" id="MF_00473">
    <property type="entry name" value="G6P_isomerase"/>
    <property type="match status" value="1"/>
</dbReference>
<dbReference type="PANTHER" id="PTHR11469:SF1">
    <property type="entry name" value="GLUCOSE-6-PHOSPHATE ISOMERASE"/>
    <property type="match status" value="1"/>
</dbReference>
<evidence type="ECO:0000256" key="3">
    <source>
        <dbReference type="ARBA" id="ARBA00022432"/>
    </source>
</evidence>
<comment type="catalytic activity">
    <reaction evidence="6 7 8">
        <text>alpha-D-glucose 6-phosphate = beta-D-fructose 6-phosphate</text>
        <dbReference type="Rhea" id="RHEA:11816"/>
        <dbReference type="ChEBI" id="CHEBI:57634"/>
        <dbReference type="ChEBI" id="CHEBI:58225"/>
        <dbReference type="EC" id="5.3.1.9"/>
    </reaction>
</comment>
<dbReference type="Gene3D" id="3.40.50.10490">
    <property type="entry name" value="Glucose-6-phosphate isomerase like protein, domain 1"/>
    <property type="match status" value="2"/>
</dbReference>
<protein>
    <recommendedName>
        <fullName evidence="7">Glucose-6-phosphate isomerase</fullName>
        <shortName evidence="7">GPI</shortName>
        <ecNumber evidence="7">5.3.1.9</ecNumber>
    </recommendedName>
    <alternativeName>
        <fullName evidence="7">Phosphoglucose isomerase</fullName>
        <shortName evidence="7">PGI</shortName>
    </alternativeName>
    <alternativeName>
        <fullName evidence="7">Phosphohexose isomerase</fullName>
        <shortName evidence="7">PHI</shortName>
    </alternativeName>
</protein>
<dbReference type="CDD" id="cd05015">
    <property type="entry name" value="SIS_PGI_1"/>
    <property type="match status" value="1"/>
</dbReference>
<evidence type="ECO:0000313" key="9">
    <source>
        <dbReference type="EMBL" id="MCW6036666.1"/>
    </source>
</evidence>
<comment type="similarity">
    <text evidence="2 7 8">Belongs to the GPI family.</text>
</comment>
<dbReference type="PRINTS" id="PR00662">
    <property type="entry name" value="G6PISOMERASE"/>
</dbReference>
<evidence type="ECO:0000256" key="2">
    <source>
        <dbReference type="ARBA" id="ARBA00006604"/>
    </source>
</evidence>
<feature type="active site" evidence="7">
    <location>
        <position position="351"/>
    </location>
</feature>
<dbReference type="RefSeq" id="WP_265264461.1">
    <property type="nucleotide sequence ID" value="NZ_JAIHOM010000043.1"/>
</dbReference>
<dbReference type="InterPro" id="IPR035482">
    <property type="entry name" value="SIS_PGI_2"/>
</dbReference>
<keyword evidence="10" id="KW-1185">Reference proteome</keyword>
<dbReference type="PROSITE" id="PS51463">
    <property type="entry name" value="P_GLUCOSE_ISOMERASE_3"/>
    <property type="match status" value="1"/>
</dbReference>
<comment type="caution">
    <text evidence="9">The sequence shown here is derived from an EMBL/GenBank/DDBJ whole genome shotgun (WGS) entry which is preliminary data.</text>
</comment>
<evidence type="ECO:0000256" key="7">
    <source>
        <dbReference type="HAMAP-Rule" id="MF_00473"/>
    </source>
</evidence>
<dbReference type="InterPro" id="IPR035476">
    <property type="entry name" value="SIS_PGI_1"/>
</dbReference>
<keyword evidence="4 7" id="KW-0324">Glycolysis</keyword>
<dbReference type="InterPro" id="IPR046348">
    <property type="entry name" value="SIS_dom_sf"/>
</dbReference>
<evidence type="ECO:0000256" key="4">
    <source>
        <dbReference type="ARBA" id="ARBA00023152"/>
    </source>
</evidence>
<accession>A0ABT3L590</accession>
<comment type="pathway">
    <text evidence="7">Carbohydrate biosynthesis; gluconeogenesis.</text>
</comment>
<dbReference type="Pfam" id="PF00342">
    <property type="entry name" value="PGI"/>
    <property type="match status" value="2"/>
</dbReference>
<dbReference type="Proteomes" id="UP001526426">
    <property type="component" value="Unassembled WGS sequence"/>
</dbReference>
<name>A0ABT3L590_9CYAN</name>
<evidence type="ECO:0000256" key="8">
    <source>
        <dbReference type="RuleBase" id="RU000612"/>
    </source>
</evidence>
<feature type="active site" description="Proton donor" evidence="7">
    <location>
        <position position="322"/>
    </location>
</feature>
<keyword evidence="3 7" id="KW-0312">Gluconeogenesis</keyword>
<dbReference type="EMBL" id="JAIHOM010000043">
    <property type="protein sequence ID" value="MCW6036666.1"/>
    <property type="molecule type" value="Genomic_DNA"/>
</dbReference>
<evidence type="ECO:0000313" key="10">
    <source>
        <dbReference type="Proteomes" id="UP001526426"/>
    </source>
</evidence>
<reference evidence="9 10" key="1">
    <citation type="submission" date="2021-08" db="EMBL/GenBank/DDBJ databases">
        <title>Draft genome sequence of Spirulina subsalsa with high tolerance to salinity and hype-accumulation of phycocyanin.</title>
        <authorList>
            <person name="Pei H."/>
            <person name="Jiang L."/>
        </authorList>
    </citation>
    <scope>NUCLEOTIDE SEQUENCE [LARGE SCALE GENOMIC DNA]</scope>
    <source>
        <strain evidence="9 10">FACHB-351</strain>
    </source>
</reference>
<comment type="function">
    <text evidence="7">Catalyzes the reversible isomerization of glucose-6-phosphate to fructose-6-phosphate.</text>
</comment>
<comment type="subcellular location">
    <subcellularLocation>
        <location evidence="7">Cytoplasm</location>
    </subcellularLocation>
</comment>
<dbReference type="GO" id="GO:0004347">
    <property type="term" value="F:glucose-6-phosphate isomerase activity"/>
    <property type="evidence" value="ECO:0007669"/>
    <property type="project" value="UniProtKB-EC"/>
</dbReference>
<evidence type="ECO:0000256" key="1">
    <source>
        <dbReference type="ARBA" id="ARBA00004926"/>
    </source>
</evidence>
<gene>
    <name evidence="7" type="primary">pgi</name>
    <name evidence="9" type="ORF">K4A83_10385</name>
</gene>
<keyword evidence="7" id="KW-0963">Cytoplasm</keyword>
<organism evidence="9 10">
    <name type="scientific">Spirulina subsalsa FACHB-351</name>
    <dbReference type="NCBI Taxonomy" id="234711"/>
    <lineage>
        <taxon>Bacteria</taxon>
        <taxon>Bacillati</taxon>
        <taxon>Cyanobacteriota</taxon>
        <taxon>Cyanophyceae</taxon>
        <taxon>Spirulinales</taxon>
        <taxon>Spirulinaceae</taxon>
        <taxon>Spirulina</taxon>
    </lineage>
</organism>
<evidence type="ECO:0000256" key="5">
    <source>
        <dbReference type="ARBA" id="ARBA00023235"/>
    </source>
</evidence>
<dbReference type="InterPro" id="IPR018189">
    <property type="entry name" value="Phosphoglucose_isomerase_CS"/>
</dbReference>
<proteinExistence type="inferred from homology"/>
<dbReference type="SUPFAM" id="SSF53697">
    <property type="entry name" value="SIS domain"/>
    <property type="match status" value="1"/>
</dbReference>
<feature type="active site" evidence="7">
    <location>
        <position position="455"/>
    </location>
</feature>
<dbReference type="InterPro" id="IPR001672">
    <property type="entry name" value="G6P_Isomerase"/>
</dbReference>
<sequence length="528" mass="58384">MNSTDLWQRYQDWLYYDENLGFYLDISRIGFDDFFLKAMLPKFERAFQQMADLEAGAIANPDENRQVGHYWLRNPDLAPSPDLKQEIVETLAQIDTFTQQIHSGSIHPPHAERFTDLLVIGIGGSALGPQFIADALAPQNAPLAIHFIDNTDPAGIDRTLGRIGDRLDRTLVLVISKSGGTPETRNGMIEAQAAYQKRGLKFGDYAVAITGHDSQLEKIAHSEQWITTFPMHDWVGGRTSEMSAVGLVPAALQGIDIHAILEGAKLMDIATRRPDLATNPAALLAFAWYYAGNGKGAKDMVILPYKDSLLLFSRYLQQLVMESLGKEKDLEGHIVHQGIAVYGNKGSTDQHAYVQQLREGVPNFFITFIEVLNDRQGESIEVEAGITSGDYLSGLLQGTRQALYENKRESITLSLPEVNPRTVGALIALYDRAVGLYGYLVNVNAYHQPGVEAGKKAAASVLALQRQMVQVVQQSPQPISLTDLAQQMGVPEQIETIYKIVRHLHSNQREIVLKGDLGQPTTLTVARL</sequence>
<dbReference type="PANTHER" id="PTHR11469">
    <property type="entry name" value="GLUCOSE-6-PHOSPHATE ISOMERASE"/>
    <property type="match status" value="1"/>
</dbReference>
<dbReference type="CDD" id="cd05016">
    <property type="entry name" value="SIS_PGI_2"/>
    <property type="match status" value="1"/>
</dbReference>
<dbReference type="PROSITE" id="PS00174">
    <property type="entry name" value="P_GLUCOSE_ISOMERASE_2"/>
    <property type="match status" value="1"/>
</dbReference>
<comment type="pathway">
    <text evidence="1 7 8">Carbohydrate degradation; glycolysis; D-glyceraldehyde 3-phosphate and glycerone phosphate from D-glucose: step 2/4.</text>
</comment>
<dbReference type="NCBIfam" id="NF010696">
    <property type="entry name" value="PRK14096.1"/>
    <property type="match status" value="1"/>
</dbReference>
<evidence type="ECO:0000256" key="6">
    <source>
        <dbReference type="ARBA" id="ARBA00029321"/>
    </source>
</evidence>
<keyword evidence="5 7" id="KW-0413">Isomerase</keyword>